<reference evidence="9" key="1">
    <citation type="submission" date="2025-08" db="UniProtKB">
        <authorList>
            <consortium name="RefSeq"/>
        </authorList>
    </citation>
    <scope>IDENTIFICATION</scope>
    <source>
        <tissue evidence="9">Entire body</tissue>
    </source>
</reference>
<proteinExistence type="inferred from homology"/>
<dbReference type="KEGG" id="apln:112904458"/>
<evidence type="ECO:0000256" key="6">
    <source>
        <dbReference type="SAM" id="SignalP"/>
    </source>
</evidence>
<evidence type="ECO:0000256" key="4">
    <source>
        <dbReference type="ARBA" id="ARBA00022833"/>
    </source>
</evidence>
<comment type="similarity">
    <text evidence="1">Belongs to the alpha-carbonic anhydrase family.</text>
</comment>
<name>A0A7F5R3S2_AGRPL</name>
<dbReference type="FunFam" id="3.10.200.10:FF:000003">
    <property type="entry name" value="Carbonic anhydrase 12"/>
    <property type="match status" value="1"/>
</dbReference>
<dbReference type="CDD" id="cd00326">
    <property type="entry name" value="alpha_CA"/>
    <property type="match status" value="1"/>
</dbReference>
<keyword evidence="6" id="KW-0732">Signal</keyword>
<keyword evidence="5" id="KW-0325">Glycoprotein</keyword>
<evidence type="ECO:0000256" key="1">
    <source>
        <dbReference type="ARBA" id="ARBA00010718"/>
    </source>
</evidence>
<dbReference type="GO" id="GO:0005737">
    <property type="term" value="C:cytoplasm"/>
    <property type="evidence" value="ECO:0007669"/>
    <property type="project" value="TreeGrafter"/>
</dbReference>
<evidence type="ECO:0000313" key="8">
    <source>
        <dbReference type="Proteomes" id="UP000192223"/>
    </source>
</evidence>
<dbReference type="PROSITE" id="PS51144">
    <property type="entry name" value="ALPHA_CA_2"/>
    <property type="match status" value="1"/>
</dbReference>
<dbReference type="SUPFAM" id="SSF51069">
    <property type="entry name" value="Carbonic anhydrase"/>
    <property type="match status" value="1"/>
</dbReference>
<evidence type="ECO:0000313" key="9">
    <source>
        <dbReference type="RefSeq" id="XP_025830337.1"/>
    </source>
</evidence>
<dbReference type="InterPro" id="IPR001148">
    <property type="entry name" value="CA_dom"/>
</dbReference>
<feature type="chain" id="PRO_5028846754" description="carbonic anhydrase" evidence="6">
    <location>
        <begin position="22"/>
        <end position="300"/>
    </location>
</feature>
<dbReference type="Proteomes" id="UP000192223">
    <property type="component" value="Unplaced"/>
</dbReference>
<keyword evidence="3" id="KW-0479">Metal-binding</keyword>
<protein>
    <recommendedName>
        <fullName evidence="2">carbonic anhydrase</fullName>
        <ecNumber evidence="2">4.2.1.1</ecNumber>
    </recommendedName>
</protein>
<keyword evidence="8" id="KW-1185">Reference proteome</keyword>
<dbReference type="Gene3D" id="3.10.200.10">
    <property type="entry name" value="Alpha carbonic anhydrase"/>
    <property type="match status" value="1"/>
</dbReference>
<dbReference type="InterPro" id="IPR036398">
    <property type="entry name" value="CA_dom_sf"/>
</dbReference>
<dbReference type="InterPro" id="IPR023561">
    <property type="entry name" value="Carbonic_anhydrase_a-class"/>
</dbReference>
<sequence>MGSTYMQFAIIILLTGQLTNGHHWGYSKEEQAKWKEQFKSCGGLRQSPINIHKAIGKRMRALKLRNYRDPLPGPLMLHNNGHTVALEIAHPPRNQSVPYVVGGLLTKTYKFESLHFHWGERSDLGSEHTFSGKRYPMEMHMVHRNKNYPTMEEAMKHADGLTVLAFFYKLHEDNNKQLDQLVKHLPSVYVPHANITLTETFALTSLIPSRENMRRYYIYKGSLTTPPCSEAVTWIVFPSAMPVSEVQLNKFRSMFGHDSHTKLTNNFRHVQKTGRRKVFVRIPRRRSSEKKQIMEPSEPV</sequence>
<accession>A0A7F5R3S2</accession>
<keyword evidence="4" id="KW-0862">Zinc</keyword>
<dbReference type="EC" id="4.2.1.1" evidence="2"/>
<dbReference type="InParanoid" id="A0A7F5R3S2"/>
<dbReference type="GO" id="GO:0008270">
    <property type="term" value="F:zinc ion binding"/>
    <property type="evidence" value="ECO:0007669"/>
    <property type="project" value="InterPro"/>
</dbReference>
<evidence type="ECO:0000256" key="3">
    <source>
        <dbReference type="ARBA" id="ARBA00022723"/>
    </source>
</evidence>
<dbReference type="FunCoup" id="A0A7F5R3S2">
    <property type="interactions" value="52"/>
</dbReference>
<feature type="signal peptide" evidence="6">
    <location>
        <begin position="1"/>
        <end position="21"/>
    </location>
</feature>
<dbReference type="AlphaFoldDB" id="A0A7F5R3S2"/>
<dbReference type="RefSeq" id="XP_025830337.1">
    <property type="nucleotide sequence ID" value="XM_025974552.1"/>
</dbReference>
<dbReference type="Pfam" id="PF00194">
    <property type="entry name" value="Carb_anhydrase"/>
    <property type="match status" value="1"/>
</dbReference>
<dbReference type="SMART" id="SM01057">
    <property type="entry name" value="Carb_anhydrase"/>
    <property type="match status" value="1"/>
</dbReference>
<evidence type="ECO:0000256" key="2">
    <source>
        <dbReference type="ARBA" id="ARBA00012925"/>
    </source>
</evidence>
<dbReference type="OrthoDB" id="429145at2759"/>
<dbReference type="GO" id="GO:0004089">
    <property type="term" value="F:carbonate dehydratase activity"/>
    <property type="evidence" value="ECO:0007669"/>
    <property type="project" value="UniProtKB-EC"/>
</dbReference>
<dbReference type="PANTHER" id="PTHR18952">
    <property type="entry name" value="CARBONIC ANHYDRASE"/>
    <property type="match status" value="1"/>
</dbReference>
<evidence type="ECO:0000256" key="5">
    <source>
        <dbReference type="ARBA" id="ARBA00023180"/>
    </source>
</evidence>
<organism evidence="8 9">
    <name type="scientific">Agrilus planipennis</name>
    <name type="common">Emerald ash borer</name>
    <name type="synonym">Agrilus marcopoli</name>
    <dbReference type="NCBI Taxonomy" id="224129"/>
    <lineage>
        <taxon>Eukaryota</taxon>
        <taxon>Metazoa</taxon>
        <taxon>Ecdysozoa</taxon>
        <taxon>Arthropoda</taxon>
        <taxon>Hexapoda</taxon>
        <taxon>Insecta</taxon>
        <taxon>Pterygota</taxon>
        <taxon>Neoptera</taxon>
        <taxon>Endopterygota</taxon>
        <taxon>Coleoptera</taxon>
        <taxon>Polyphaga</taxon>
        <taxon>Elateriformia</taxon>
        <taxon>Buprestoidea</taxon>
        <taxon>Buprestidae</taxon>
        <taxon>Agrilinae</taxon>
        <taxon>Agrilus</taxon>
    </lineage>
</organism>
<evidence type="ECO:0000259" key="7">
    <source>
        <dbReference type="PROSITE" id="PS51144"/>
    </source>
</evidence>
<feature type="domain" description="Alpha-carbonic anhydrase" evidence="7">
    <location>
        <begin position="22"/>
        <end position="282"/>
    </location>
</feature>
<gene>
    <name evidence="9" type="primary">LOC112904458</name>
</gene>
<dbReference type="PANTHER" id="PTHR18952:SF137">
    <property type="entry name" value="CARBONIC ANHYDRASE"/>
    <property type="match status" value="1"/>
</dbReference>
<dbReference type="GeneID" id="112904458"/>